<keyword evidence="1" id="KW-0472">Membrane</keyword>
<feature type="transmembrane region" description="Helical" evidence="1">
    <location>
        <begin position="12"/>
        <end position="32"/>
    </location>
</feature>
<dbReference type="EMBL" id="PSQE01000005">
    <property type="protein sequence ID" value="RHN54514.1"/>
    <property type="molecule type" value="Genomic_DNA"/>
</dbReference>
<evidence type="ECO:0000313" key="4">
    <source>
        <dbReference type="EnsemblPlants" id="AES95403"/>
    </source>
</evidence>
<dbReference type="AlphaFoldDB" id="G7K2P0"/>
<evidence type="ECO:0000313" key="3">
    <source>
        <dbReference type="EMBL" id="RHN54514.1"/>
    </source>
</evidence>
<keyword evidence="5" id="KW-1185">Reference proteome</keyword>
<reference evidence="2 5" key="2">
    <citation type="journal article" date="2014" name="BMC Genomics">
        <title>An improved genome release (version Mt4.0) for the model legume Medicago truncatula.</title>
        <authorList>
            <person name="Tang H."/>
            <person name="Krishnakumar V."/>
            <person name="Bidwell S."/>
            <person name="Rosen B."/>
            <person name="Chan A."/>
            <person name="Zhou S."/>
            <person name="Gentzbittel L."/>
            <person name="Childs K.L."/>
            <person name="Yandell M."/>
            <person name="Gundlach H."/>
            <person name="Mayer K.F."/>
            <person name="Schwartz D.C."/>
            <person name="Town C.D."/>
        </authorList>
    </citation>
    <scope>GENOME REANNOTATION</scope>
    <source>
        <strain evidence="4 5">cv. Jemalong A17</strain>
    </source>
</reference>
<evidence type="ECO:0000313" key="5">
    <source>
        <dbReference type="Proteomes" id="UP000002051"/>
    </source>
</evidence>
<dbReference type="EMBL" id="CM001221">
    <property type="protein sequence ID" value="AES95403.1"/>
    <property type="molecule type" value="Genomic_DNA"/>
</dbReference>
<dbReference type="Gramene" id="rna29574">
    <property type="protein sequence ID" value="RHN54514.1"/>
    <property type="gene ID" value="gene29574"/>
</dbReference>
<keyword evidence="1" id="KW-1133">Transmembrane helix</keyword>
<dbReference type="HOGENOM" id="CLU_2458198_0_0_1"/>
<reference evidence="4" key="3">
    <citation type="submission" date="2015-04" db="UniProtKB">
        <authorList>
            <consortium name="EnsemblPlants"/>
        </authorList>
    </citation>
    <scope>IDENTIFICATION</scope>
    <source>
        <strain evidence="4">cv. Jemalong A17</strain>
    </source>
</reference>
<evidence type="ECO:0000313" key="2">
    <source>
        <dbReference type="EMBL" id="AES95403.1"/>
    </source>
</evidence>
<accession>G7K2P0</accession>
<evidence type="ECO:0000256" key="1">
    <source>
        <dbReference type="SAM" id="Phobius"/>
    </source>
</evidence>
<name>G7K2P0_MEDTR</name>
<keyword evidence="1 2" id="KW-0812">Transmembrane</keyword>
<reference evidence="3" key="4">
    <citation type="journal article" date="2018" name="Nat. Plants">
        <title>Whole-genome landscape of Medicago truncatula symbiotic genes.</title>
        <authorList>
            <person name="Pecrix Y."/>
            <person name="Gamas P."/>
            <person name="Carrere S."/>
        </authorList>
    </citation>
    <scope>NUCLEOTIDE SEQUENCE</scope>
    <source>
        <tissue evidence="3">Leaves</tissue>
    </source>
</reference>
<sequence>MVRSRSFYRDNASLNPFLGVVKVVVVFHWWFLVSSLSPMLSLLSGFYDGFKVMRVVSYSLFSTPSLDMWVASYVVTFRLASDYVAQKGS</sequence>
<proteinExistence type="predicted"/>
<dbReference type="EnsemblPlants" id="AES95403">
    <property type="protein sequence ID" value="AES95403"/>
    <property type="gene ID" value="MTR_5g025080"/>
</dbReference>
<reference evidence="2 5" key="1">
    <citation type="journal article" date="2011" name="Nature">
        <title>The Medicago genome provides insight into the evolution of rhizobial symbioses.</title>
        <authorList>
            <person name="Young N.D."/>
            <person name="Debelle F."/>
            <person name="Oldroyd G.E."/>
            <person name="Geurts R."/>
            <person name="Cannon S.B."/>
            <person name="Udvardi M.K."/>
            <person name="Benedito V.A."/>
            <person name="Mayer K.F."/>
            <person name="Gouzy J."/>
            <person name="Schoof H."/>
            <person name="Van de Peer Y."/>
            <person name="Proost S."/>
            <person name="Cook D.R."/>
            <person name="Meyers B.C."/>
            <person name="Spannagl M."/>
            <person name="Cheung F."/>
            <person name="De Mita S."/>
            <person name="Krishnakumar V."/>
            <person name="Gundlach H."/>
            <person name="Zhou S."/>
            <person name="Mudge J."/>
            <person name="Bharti A.K."/>
            <person name="Murray J.D."/>
            <person name="Naoumkina M.A."/>
            <person name="Rosen B."/>
            <person name="Silverstein K.A."/>
            <person name="Tang H."/>
            <person name="Rombauts S."/>
            <person name="Zhao P.X."/>
            <person name="Zhou P."/>
            <person name="Barbe V."/>
            <person name="Bardou P."/>
            <person name="Bechner M."/>
            <person name="Bellec A."/>
            <person name="Berger A."/>
            <person name="Berges H."/>
            <person name="Bidwell S."/>
            <person name="Bisseling T."/>
            <person name="Choisne N."/>
            <person name="Couloux A."/>
            <person name="Denny R."/>
            <person name="Deshpande S."/>
            <person name="Dai X."/>
            <person name="Doyle J.J."/>
            <person name="Dudez A.M."/>
            <person name="Farmer A.D."/>
            <person name="Fouteau S."/>
            <person name="Franken C."/>
            <person name="Gibelin C."/>
            <person name="Gish J."/>
            <person name="Goldstein S."/>
            <person name="Gonzalez A.J."/>
            <person name="Green P.J."/>
            <person name="Hallab A."/>
            <person name="Hartog M."/>
            <person name="Hua A."/>
            <person name="Humphray S.J."/>
            <person name="Jeong D.H."/>
            <person name="Jing Y."/>
            <person name="Jocker A."/>
            <person name="Kenton S.M."/>
            <person name="Kim D.J."/>
            <person name="Klee K."/>
            <person name="Lai H."/>
            <person name="Lang C."/>
            <person name="Lin S."/>
            <person name="Macmil S.L."/>
            <person name="Magdelenat G."/>
            <person name="Matthews L."/>
            <person name="McCorrison J."/>
            <person name="Monaghan E.L."/>
            <person name="Mun J.H."/>
            <person name="Najar F.Z."/>
            <person name="Nicholson C."/>
            <person name="Noirot C."/>
            <person name="O'Bleness M."/>
            <person name="Paule C.R."/>
            <person name="Poulain J."/>
            <person name="Prion F."/>
            <person name="Qin B."/>
            <person name="Qu C."/>
            <person name="Retzel E.F."/>
            <person name="Riddle C."/>
            <person name="Sallet E."/>
            <person name="Samain S."/>
            <person name="Samson N."/>
            <person name="Sanders I."/>
            <person name="Saurat O."/>
            <person name="Scarpelli C."/>
            <person name="Schiex T."/>
            <person name="Segurens B."/>
            <person name="Severin A.J."/>
            <person name="Sherrier D.J."/>
            <person name="Shi R."/>
            <person name="Sims S."/>
            <person name="Singer S.R."/>
            <person name="Sinharoy S."/>
            <person name="Sterck L."/>
            <person name="Viollet A."/>
            <person name="Wang B.B."/>
            <person name="Wang K."/>
            <person name="Wang M."/>
            <person name="Wang X."/>
            <person name="Warfsmann J."/>
            <person name="Weissenbach J."/>
            <person name="White D.D."/>
            <person name="White J.D."/>
            <person name="Wiley G.B."/>
            <person name="Wincker P."/>
            <person name="Xing Y."/>
            <person name="Yang L."/>
            <person name="Yao Z."/>
            <person name="Ying F."/>
            <person name="Zhai J."/>
            <person name="Zhou L."/>
            <person name="Zuber A."/>
            <person name="Denarie J."/>
            <person name="Dixon R.A."/>
            <person name="May G.D."/>
            <person name="Schwartz D.C."/>
            <person name="Rogers J."/>
            <person name="Quetier F."/>
            <person name="Town C.D."/>
            <person name="Roe B.A."/>
        </authorList>
    </citation>
    <scope>NUCLEOTIDE SEQUENCE [LARGE SCALE GENOMIC DNA]</scope>
    <source>
        <strain evidence="2">A17</strain>
        <strain evidence="4 5">cv. Jemalong A17</strain>
    </source>
</reference>
<dbReference type="Proteomes" id="UP000002051">
    <property type="component" value="Chromosome 5"/>
</dbReference>
<organism evidence="2 5">
    <name type="scientific">Medicago truncatula</name>
    <name type="common">Barrel medic</name>
    <name type="synonym">Medicago tribuloides</name>
    <dbReference type="NCBI Taxonomy" id="3880"/>
    <lineage>
        <taxon>Eukaryota</taxon>
        <taxon>Viridiplantae</taxon>
        <taxon>Streptophyta</taxon>
        <taxon>Embryophyta</taxon>
        <taxon>Tracheophyta</taxon>
        <taxon>Spermatophyta</taxon>
        <taxon>Magnoliopsida</taxon>
        <taxon>eudicotyledons</taxon>
        <taxon>Gunneridae</taxon>
        <taxon>Pentapetalae</taxon>
        <taxon>rosids</taxon>
        <taxon>fabids</taxon>
        <taxon>Fabales</taxon>
        <taxon>Fabaceae</taxon>
        <taxon>Papilionoideae</taxon>
        <taxon>50 kb inversion clade</taxon>
        <taxon>NPAAA clade</taxon>
        <taxon>Hologalegina</taxon>
        <taxon>IRL clade</taxon>
        <taxon>Trifolieae</taxon>
        <taxon>Medicago</taxon>
    </lineage>
</organism>
<dbReference type="Proteomes" id="UP000265566">
    <property type="component" value="Chromosome 5"/>
</dbReference>
<gene>
    <name evidence="2" type="ordered locus">MTR_5g025080</name>
    <name evidence="3" type="ORF">MtrunA17_Chr5g0407771</name>
</gene>
<protein>
    <submittedName>
        <fullName evidence="2">Transmembrane protein, putative</fullName>
    </submittedName>
</protein>
<dbReference type="PaxDb" id="3880-AES95403"/>
<feature type="transmembrane region" description="Helical" evidence="1">
    <location>
        <begin position="52"/>
        <end position="77"/>
    </location>
</feature>